<reference evidence="3" key="1">
    <citation type="submission" date="2022-07" db="EMBL/GenBank/DDBJ databases">
        <title>Parvularcula maris sp. nov., an algicidal bacterium isolated from seawater.</title>
        <authorList>
            <person name="Li F."/>
        </authorList>
    </citation>
    <scope>NUCLEOTIDE SEQUENCE</scope>
    <source>
        <strain evidence="3">BGMRC 0090</strain>
    </source>
</reference>
<accession>A0A9X2L8P5</accession>
<keyword evidence="4" id="KW-1185">Reference proteome</keyword>
<dbReference type="Pfam" id="PF04397">
    <property type="entry name" value="LytTR"/>
    <property type="match status" value="1"/>
</dbReference>
<dbReference type="InterPro" id="IPR046947">
    <property type="entry name" value="LytR-like"/>
</dbReference>
<feature type="transmembrane region" description="Helical" evidence="1">
    <location>
        <begin position="91"/>
        <end position="112"/>
    </location>
</feature>
<dbReference type="PROSITE" id="PS50930">
    <property type="entry name" value="HTH_LYTTR"/>
    <property type="match status" value="1"/>
</dbReference>
<name>A0A9X2L8P5_9PROT</name>
<comment type="caution">
    <text evidence="3">The sequence shown here is derived from an EMBL/GenBank/DDBJ whole genome shotgun (WGS) entry which is preliminary data.</text>
</comment>
<protein>
    <submittedName>
        <fullName evidence="3">LytTR family transcriptional regulator</fullName>
    </submittedName>
</protein>
<dbReference type="InterPro" id="IPR007492">
    <property type="entry name" value="LytTR_DNA-bd_dom"/>
</dbReference>
<evidence type="ECO:0000313" key="3">
    <source>
        <dbReference type="EMBL" id="MCQ8185136.1"/>
    </source>
</evidence>
<gene>
    <name evidence="3" type="ORF">NOG11_06995</name>
</gene>
<keyword evidence="1" id="KW-1133">Transmembrane helix</keyword>
<evidence type="ECO:0000313" key="4">
    <source>
        <dbReference type="Proteomes" id="UP001142610"/>
    </source>
</evidence>
<sequence>MIAMGGRDVLQKVRGHLSRVTEAVRGVNTWSKLGALTIAYVSGLYTVVFSLTRGYGPGEALGVAFQNVLPLALVSVMTWLLTTRWTVRRSLAIQAVTHTAGPIAFGLLWYLGIQIVRGLNAAVLTDGLEPRAFVLIVIAWQIVQGAFAYAAVVAAGYWRTEREHRRASESLSADVDRQATLVNRLLIRERGIIRTIGFEEIQLIRRAGDYSEIVTRTGQHLSNRSLAEMEAALPEDAFVRVHRSCIVNLNAVSGAEPAGNGRLTVFLSNGEMIETSRSGRTALLARAA</sequence>
<dbReference type="SMART" id="SM00850">
    <property type="entry name" value="LytTR"/>
    <property type="match status" value="1"/>
</dbReference>
<dbReference type="PANTHER" id="PTHR37299">
    <property type="entry name" value="TRANSCRIPTIONAL REGULATOR-RELATED"/>
    <property type="match status" value="1"/>
</dbReference>
<evidence type="ECO:0000259" key="2">
    <source>
        <dbReference type="PROSITE" id="PS50930"/>
    </source>
</evidence>
<dbReference type="GO" id="GO:0000156">
    <property type="term" value="F:phosphorelay response regulator activity"/>
    <property type="evidence" value="ECO:0007669"/>
    <property type="project" value="InterPro"/>
</dbReference>
<dbReference type="GO" id="GO:0003677">
    <property type="term" value="F:DNA binding"/>
    <property type="evidence" value="ECO:0007669"/>
    <property type="project" value="InterPro"/>
</dbReference>
<dbReference type="AlphaFoldDB" id="A0A9X2L8P5"/>
<proteinExistence type="predicted"/>
<evidence type="ECO:0000256" key="1">
    <source>
        <dbReference type="SAM" id="Phobius"/>
    </source>
</evidence>
<keyword evidence="1" id="KW-0472">Membrane</keyword>
<dbReference type="Gene3D" id="2.40.50.1020">
    <property type="entry name" value="LytTr DNA-binding domain"/>
    <property type="match status" value="1"/>
</dbReference>
<feature type="domain" description="HTH LytTR-type" evidence="2">
    <location>
        <begin position="212"/>
        <end position="288"/>
    </location>
</feature>
<dbReference type="RefSeq" id="WP_256618998.1">
    <property type="nucleotide sequence ID" value="NZ_JANIBC010000003.1"/>
</dbReference>
<feature type="transmembrane region" description="Helical" evidence="1">
    <location>
        <begin position="132"/>
        <end position="158"/>
    </location>
</feature>
<organism evidence="3 4">
    <name type="scientific">Parvularcula maris</name>
    <dbReference type="NCBI Taxonomy" id="2965077"/>
    <lineage>
        <taxon>Bacteria</taxon>
        <taxon>Pseudomonadati</taxon>
        <taxon>Pseudomonadota</taxon>
        <taxon>Alphaproteobacteria</taxon>
        <taxon>Parvularculales</taxon>
        <taxon>Parvularculaceae</taxon>
        <taxon>Parvularcula</taxon>
    </lineage>
</organism>
<dbReference type="Proteomes" id="UP001142610">
    <property type="component" value="Unassembled WGS sequence"/>
</dbReference>
<feature type="transmembrane region" description="Helical" evidence="1">
    <location>
        <begin position="33"/>
        <end position="51"/>
    </location>
</feature>
<feature type="transmembrane region" description="Helical" evidence="1">
    <location>
        <begin position="63"/>
        <end position="82"/>
    </location>
</feature>
<dbReference type="PANTHER" id="PTHR37299:SF1">
    <property type="entry name" value="STAGE 0 SPORULATION PROTEIN A HOMOLOG"/>
    <property type="match status" value="1"/>
</dbReference>
<keyword evidence="1" id="KW-0812">Transmembrane</keyword>
<dbReference type="EMBL" id="JANIBC010000003">
    <property type="protein sequence ID" value="MCQ8185136.1"/>
    <property type="molecule type" value="Genomic_DNA"/>
</dbReference>